<dbReference type="PANTHER" id="PTHR34296">
    <property type="entry name" value="TRANSCRIPTIONAL ACTIVATOR PROTEIN MED"/>
    <property type="match status" value="1"/>
</dbReference>
<evidence type="ECO:0000256" key="7">
    <source>
        <dbReference type="ARBA" id="ARBA00023139"/>
    </source>
</evidence>
<keyword evidence="5 9" id="KW-0732">Signal</keyword>
<dbReference type="Pfam" id="PF02608">
    <property type="entry name" value="Bmp"/>
    <property type="match status" value="1"/>
</dbReference>
<dbReference type="InterPro" id="IPR003760">
    <property type="entry name" value="PnrA-like"/>
</dbReference>
<dbReference type="SUPFAM" id="SSF53822">
    <property type="entry name" value="Periplasmic binding protein-like I"/>
    <property type="match status" value="1"/>
</dbReference>
<dbReference type="GO" id="GO:0005886">
    <property type="term" value="C:plasma membrane"/>
    <property type="evidence" value="ECO:0007669"/>
    <property type="project" value="UniProtKB-SubCell"/>
</dbReference>
<dbReference type="Proteomes" id="UP000323594">
    <property type="component" value="Chromosome"/>
</dbReference>
<evidence type="ECO:0000256" key="3">
    <source>
        <dbReference type="ARBA" id="ARBA00022448"/>
    </source>
</evidence>
<dbReference type="PANTHER" id="PTHR34296:SF2">
    <property type="entry name" value="ABC TRANSPORTER GUANOSINE-BINDING PROTEIN NUPN"/>
    <property type="match status" value="1"/>
</dbReference>
<gene>
    <name evidence="11" type="ORF">FUT82_05920</name>
</gene>
<dbReference type="Gene3D" id="3.40.50.2300">
    <property type="match status" value="2"/>
</dbReference>
<evidence type="ECO:0000256" key="2">
    <source>
        <dbReference type="ARBA" id="ARBA00008610"/>
    </source>
</evidence>
<dbReference type="InterPro" id="IPR028082">
    <property type="entry name" value="Peripla_BP_I"/>
</dbReference>
<dbReference type="AlphaFoldDB" id="A0AAE6IST1"/>
<evidence type="ECO:0000256" key="4">
    <source>
        <dbReference type="ARBA" id="ARBA00022475"/>
    </source>
</evidence>
<comment type="subcellular location">
    <subcellularLocation>
        <location evidence="1">Cell membrane</location>
        <topology evidence="1">Lipid-anchor</topology>
    </subcellularLocation>
</comment>
<dbReference type="PROSITE" id="PS51257">
    <property type="entry name" value="PROKAR_LIPOPROTEIN"/>
    <property type="match status" value="1"/>
</dbReference>
<reference evidence="11 12" key="1">
    <citation type="submission" date="2019-08" db="EMBL/GenBank/DDBJ databases">
        <authorList>
            <person name="Kuhnert P."/>
        </authorList>
    </citation>
    <scope>NUCLEOTIDE SEQUENCE [LARGE SCALE GENOMIC DNA]</scope>
    <source>
        <strain evidence="11 12">B36.5</strain>
    </source>
</reference>
<keyword evidence="6" id="KW-0472">Membrane</keyword>
<evidence type="ECO:0000256" key="9">
    <source>
        <dbReference type="SAM" id="SignalP"/>
    </source>
</evidence>
<evidence type="ECO:0000256" key="5">
    <source>
        <dbReference type="ARBA" id="ARBA00022729"/>
    </source>
</evidence>
<feature type="chain" id="PRO_5042000510" evidence="9">
    <location>
        <begin position="24"/>
        <end position="377"/>
    </location>
</feature>
<keyword evidence="4" id="KW-1003">Cell membrane</keyword>
<feature type="domain" description="ABC transporter substrate-binding protein PnrA-like" evidence="10">
    <location>
        <begin position="47"/>
        <end position="356"/>
    </location>
</feature>
<name>A0AAE6IST1_TREPH</name>
<evidence type="ECO:0000256" key="6">
    <source>
        <dbReference type="ARBA" id="ARBA00023136"/>
    </source>
</evidence>
<dbReference type="RefSeq" id="WP_148878786.1">
    <property type="nucleotide sequence ID" value="NZ_CP042813.1"/>
</dbReference>
<comment type="similarity">
    <text evidence="2">Belongs to the BMP lipoprotein family.</text>
</comment>
<dbReference type="EMBL" id="CP042817">
    <property type="protein sequence ID" value="QEJ97583.1"/>
    <property type="molecule type" value="Genomic_DNA"/>
</dbReference>
<protein>
    <submittedName>
        <fullName evidence="11">BMP family ABC transporter substrate-binding protein</fullName>
    </submittedName>
</protein>
<feature type="signal peptide" evidence="9">
    <location>
        <begin position="1"/>
        <end position="23"/>
    </location>
</feature>
<evidence type="ECO:0000259" key="10">
    <source>
        <dbReference type="Pfam" id="PF02608"/>
    </source>
</evidence>
<accession>A0AAE6IST1</accession>
<proteinExistence type="inferred from homology"/>
<dbReference type="InterPro" id="IPR050957">
    <property type="entry name" value="BMP_lipoprotein"/>
</dbReference>
<dbReference type="CDD" id="cd06354">
    <property type="entry name" value="PBP1_PrnA-like"/>
    <property type="match status" value="1"/>
</dbReference>
<evidence type="ECO:0000313" key="12">
    <source>
        <dbReference type="Proteomes" id="UP000323594"/>
    </source>
</evidence>
<evidence type="ECO:0000313" key="11">
    <source>
        <dbReference type="EMBL" id="QEJ97583.1"/>
    </source>
</evidence>
<organism evidence="11 12">
    <name type="scientific">Treponema phagedenis</name>
    <dbReference type="NCBI Taxonomy" id="162"/>
    <lineage>
        <taxon>Bacteria</taxon>
        <taxon>Pseudomonadati</taxon>
        <taxon>Spirochaetota</taxon>
        <taxon>Spirochaetia</taxon>
        <taxon>Spirochaetales</taxon>
        <taxon>Treponemataceae</taxon>
        <taxon>Treponema</taxon>
    </lineage>
</organism>
<keyword evidence="7" id="KW-0564">Palmitate</keyword>
<keyword evidence="8" id="KW-0449">Lipoprotein</keyword>
<evidence type="ECO:0000256" key="8">
    <source>
        <dbReference type="ARBA" id="ARBA00023288"/>
    </source>
</evidence>
<evidence type="ECO:0000256" key="1">
    <source>
        <dbReference type="ARBA" id="ARBA00004193"/>
    </source>
</evidence>
<sequence>MKKRLLIVAVCAALCMVFFGSCTKTEEGKESGSTEVKESTPVTVRLITDVTSIADKSFNAAAWRGILNFYGDTWENTSKRGKYYDVVTCQTQDMYLPTLKQVSDEGYSLITATGFTFADSMTEVAALYPDLHYLIVDVDWLSGPNLMQATFAEEQGSYLVGVAAALKAQEDGIKNPKFGFIGGIAGTIITRFEIGFVQGVLSVLPDAQILDYYANDWGKPELAKTQAKNWYDSGVYAIFSAAGGTGNGTIAQAKEYRIQGKNVWAIGVDSDQYEDGIYAEGQSAVLTSMIKRVESATEYALCAVEAGTFTGEIVVLDMAKDGVDYSTKNSALSKSIIDKVNAVRKDIIDGKIKVYKRYADALDAKVVPAGLSAKDDQ</sequence>
<keyword evidence="3" id="KW-0813">Transport</keyword>